<evidence type="ECO:0000256" key="7">
    <source>
        <dbReference type="ARBA" id="ARBA00024867"/>
    </source>
</evidence>
<dbReference type="Pfam" id="PF00072">
    <property type="entry name" value="Response_reg"/>
    <property type="match status" value="1"/>
</dbReference>
<dbReference type="PROSITE" id="PS51755">
    <property type="entry name" value="OMPR_PHOB"/>
    <property type="match status" value="1"/>
</dbReference>
<dbReference type="GO" id="GO:0000156">
    <property type="term" value="F:phosphorelay response regulator activity"/>
    <property type="evidence" value="ECO:0007669"/>
    <property type="project" value="TreeGrafter"/>
</dbReference>
<evidence type="ECO:0000256" key="6">
    <source>
        <dbReference type="ARBA" id="ARBA00023163"/>
    </source>
</evidence>
<dbReference type="Proteomes" id="UP001145145">
    <property type="component" value="Unassembled WGS sequence"/>
</dbReference>
<dbReference type="SUPFAM" id="SSF52172">
    <property type="entry name" value="CheY-like"/>
    <property type="match status" value="1"/>
</dbReference>
<dbReference type="GO" id="GO:0032993">
    <property type="term" value="C:protein-DNA complex"/>
    <property type="evidence" value="ECO:0007669"/>
    <property type="project" value="TreeGrafter"/>
</dbReference>
<sequence length="226" mass="26151">MRRMLRRMLIADDDMHLRKLVSTYAELEGFQCQEAENAQEAIDLLDKTDFDILILDIMMPGKDGFEALAEIREHSQIPVIMLTARSEEYDKLLGFNLGADDYVSKPFSPKELMARVNAVLKRTGSAPNMILQFGDLRIQIDARLVEIGEKTINLPPKEFDLLVKLAQNEHIVLTREQLLETVWGYEYHGDTRTVDSHVKSLREHLGDRRKLIQTVWGVGYKFEYRE</sequence>
<dbReference type="PANTHER" id="PTHR48111:SF21">
    <property type="entry name" value="DNA-BINDING DUAL MASTER TRANSCRIPTIONAL REGULATOR RPAA"/>
    <property type="match status" value="1"/>
</dbReference>
<dbReference type="AlphaFoldDB" id="A0A9W6FBD3"/>
<dbReference type="InterPro" id="IPR011006">
    <property type="entry name" value="CheY-like_superfamily"/>
</dbReference>
<keyword evidence="2 8" id="KW-0597">Phosphoprotein</keyword>
<feature type="DNA-binding region" description="OmpR/PhoB-type" evidence="9">
    <location>
        <begin position="128"/>
        <end position="224"/>
    </location>
</feature>
<dbReference type="InterPro" id="IPR039420">
    <property type="entry name" value="WalR-like"/>
</dbReference>
<evidence type="ECO:0000313" key="13">
    <source>
        <dbReference type="EMBL" id="GLG90245.1"/>
    </source>
</evidence>
<dbReference type="Pfam" id="PF00486">
    <property type="entry name" value="Trans_reg_C"/>
    <property type="match status" value="1"/>
</dbReference>
<dbReference type="GO" id="GO:0005829">
    <property type="term" value="C:cytosol"/>
    <property type="evidence" value="ECO:0007669"/>
    <property type="project" value="TreeGrafter"/>
</dbReference>
<reference evidence="13" key="3">
    <citation type="submission" date="2022-11" db="EMBL/GenBank/DDBJ databases">
        <title>Draft genome sequence of Sellimonas catena strain 18CBH55.</title>
        <authorList>
            <person name="Atsushi H."/>
            <person name="Moriya O."/>
            <person name="Mitsuo S."/>
        </authorList>
    </citation>
    <scope>NUCLEOTIDE SEQUENCE</scope>
    <source>
        <strain evidence="13">18CBH55</strain>
    </source>
</reference>
<reference evidence="12 14" key="5">
    <citation type="journal article" date="2023" name="Int. J. Syst. Evol. Microbiol.">
        <title>Sellimonas catena sp. nov., isolated from human faeces.</title>
        <authorList>
            <person name="Hisatomi A."/>
            <person name="Ohkuma M."/>
            <person name="Sakamoto M."/>
        </authorList>
    </citation>
    <scope>NUCLEOTIDE SEQUENCE [LARGE SCALE GENOMIC DNA]</scope>
    <source>
        <strain evidence="12 14">12EGH17</strain>
        <strain evidence="13">18CBH55</strain>
    </source>
</reference>
<evidence type="ECO:0000256" key="9">
    <source>
        <dbReference type="PROSITE-ProRule" id="PRU01091"/>
    </source>
</evidence>
<evidence type="ECO:0000256" key="1">
    <source>
        <dbReference type="ARBA" id="ARBA00018672"/>
    </source>
</evidence>
<keyword evidence="14" id="KW-1185">Reference proteome</keyword>
<dbReference type="FunFam" id="3.40.50.2300:FF:000001">
    <property type="entry name" value="DNA-binding response regulator PhoB"/>
    <property type="match status" value="1"/>
</dbReference>
<dbReference type="CDD" id="cd00383">
    <property type="entry name" value="trans_reg_C"/>
    <property type="match status" value="1"/>
</dbReference>
<dbReference type="Proteomes" id="UP001145094">
    <property type="component" value="Unassembled WGS sequence"/>
</dbReference>
<dbReference type="InterPro" id="IPR001789">
    <property type="entry name" value="Sig_transdc_resp-reg_receiver"/>
</dbReference>
<dbReference type="PROSITE" id="PS50110">
    <property type="entry name" value="RESPONSE_REGULATORY"/>
    <property type="match status" value="1"/>
</dbReference>
<dbReference type="InterPro" id="IPR036388">
    <property type="entry name" value="WH-like_DNA-bd_sf"/>
</dbReference>
<comment type="caution">
    <text evidence="12">The sequence shown here is derived from an EMBL/GenBank/DDBJ whole genome shotgun (WGS) entry which is preliminary data.</text>
</comment>
<organism evidence="12 14">
    <name type="scientific">Sellimonas catena</name>
    <dbReference type="NCBI Taxonomy" id="2994035"/>
    <lineage>
        <taxon>Bacteria</taxon>
        <taxon>Bacillati</taxon>
        <taxon>Bacillota</taxon>
        <taxon>Clostridia</taxon>
        <taxon>Lachnospirales</taxon>
        <taxon>Lachnospiraceae</taxon>
        <taxon>Sellimonas</taxon>
    </lineage>
</organism>
<dbReference type="CDD" id="cd17574">
    <property type="entry name" value="REC_OmpR"/>
    <property type="match status" value="1"/>
</dbReference>
<keyword evidence="6" id="KW-0804">Transcription</keyword>
<evidence type="ECO:0000259" key="10">
    <source>
        <dbReference type="PROSITE" id="PS50110"/>
    </source>
</evidence>
<comment type="function">
    <text evidence="7">May play the central regulatory role in sporulation. It may be an element of the effector pathway responsible for the activation of sporulation genes in response to nutritional stress. Spo0A may act in concert with spo0H (a sigma factor) to control the expression of some genes that are critical to the sporulation process.</text>
</comment>
<feature type="domain" description="Response regulatory" evidence="10">
    <location>
        <begin position="7"/>
        <end position="120"/>
    </location>
</feature>
<evidence type="ECO:0000256" key="2">
    <source>
        <dbReference type="ARBA" id="ARBA00022553"/>
    </source>
</evidence>
<name>A0A9W6FBD3_9FIRM</name>
<dbReference type="Gene3D" id="1.10.10.10">
    <property type="entry name" value="Winged helix-like DNA-binding domain superfamily/Winged helix DNA-binding domain"/>
    <property type="match status" value="1"/>
</dbReference>
<protein>
    <recommendedName>
        <fullName evidence="1">Stage 0 sporulation protein A homolog</fullName>
    </recommendedName>
</protein>
<dbReference type="PANTHER" id="PTHR48111">
    <property type="entry name" value="REGULATOR OF RPOS"/>
    <property type="match status" value="1"/>
</dbReference>
<dbReference type="EMBL" id="BSBO01000003">
    <property type="protein sequence ID" value="GLG03247.1"/>
    <property type="molecule type" value="Genomic_DNA"/>
</dbReference>
<evidence type="ECO:0000313" key="14">
    <source>
        <dbReference type="Proteomes" id="UP001145145"/>
    </source>
</evidence>
<dbReference type="GO" id="GO:0000976">
    <property type="term" value="F:transcription cis-regulatory region binding"/>
    <property type="evidence" value="ECO:0007669"/>
    <property type="project" value="TreeGrafter"/>
</dbReference>
<dbReference type="GO" id="GO:0006355">
    <property type="term" value="P:regulation of DNA-templated transcription"/>
    <property type="evidence" value="ECO:0007669"/>
    <property type="project" value="InterPro"/>
</dbReference>
<evidence type="ECO:0000256" key="4">
    <source>
        <dbReference type="ARBA" id="ARBA00023015"/>
    </source>
</evidence>
<dbReference type="Gene3D" id="6.10.250.690">
    <property type="match status" value="1"/>
</dbReference>
<accession>A0A9W6FBD3</accession>
<dbReference type="SMART" id="SM00862">
    <property type="entry name" value="Trans_reg_C"/>
    <property type="match status" value="1"/>
</dbReference>
<evidence type="ECO:0000259" key="11">
    <source>
        <dbReference type="PROSITE" id="PS51755"/>
    </source>
</evidence>
<evidence type="ECO:0000256" key="3">
    <source>
        <dbReference type="ARBA" id="ARBA00023012"/>
    </source>
</evidence>
<evidence type="ECO:0000256" key="5">
    <source>
        <dbReference type="ARBA" id="ARBA00023125"/>
    </source>
</evidence>
<dbReference type="RefSeq" id="WP_330616794.1">
    <property type="nucleotide sequence ID" value="NZ_BSBO01000003.1"/>
</dbReference>
<dbReference type="InterPro" id="IPR001867">
    <property type="entry name" value="OmpR/PhoB-type_DNA-bd"/>
</dbReference>
<dbReference type="FunFam" id="1.10.10.10:FF:000018">
    <property type="entry name" value="DNA-binding response regulator ResD"/>
    <property type="match status" value="1"/>
</dbReference>
<dbReference type="EMBL" id="BSCH01000009">
    <property type="protein sequence ID" value="GLG90245.1"/>
    <property type="molecule type" value="Genomic_DNA"/>
</dbReference>
<evidence type="ECO:0000256" key="8">
    <source>
        <dbReference type="PROSITE-ProRule" id="PRU00169"/>
    </source>
</evidence>
<feature type="modified residue" description="4-aspartylphosphate" evidence="8">
    <location>
        <position position="56"/>
    </location>
</feature>
<keyword evidence="4" id="KW-0805">Transcription regulation</keyword>
<proteinExistence type="predicted"/>
<keyword evidence="3" id="KW-0902">Two-component regulatory system</keyword>
<reference evidence="12" key="2">
    <citation type="submission" date="2022-11" db="EMBL/GenBank/DDBJ databases">
        <title>Draft genome sequence of Sellimonas catena strain 12EGH17.</title>
        <authorList>
            <person name="Hisatomi A."/>
            <person name="Ohkuma M."/>
            <person name="Sakamoto M."/>
        </authorList>
    </citation>
    <scope>NUCLEOTIDE SEQUENCE</scope>
    <source>
        <strain evidence="12">12EGH17</strain>
    </source>
</reference>
<gene>
    <name evidence="12" type="ORF">Selli1_04210</name>
    <name evidence="13" type="ORF">Selli2_16720</name>
</gene>
<reference evidence="13" key="4">
    <citation type="submission" date="2022-11" db="EMBL/GenBank/DDBJ databases">
        <title>Draft genome sequence of Sellimonas catena strain 18CBH55.</title>
        <authorList>
            <person name="Hisatomi A."/>
            <person name="Ohkuma M."/>
            <person name="Sakamoto M."/>
        </authorList>
    </citation>
    <scope>NUCLEOTIDE SEQUENCE</scope>
    <source>
        <strain evidence="13">18CBH55</strain>
    </source>
</reference>
<dbReference type="SMART" id="SM00448">
    <property type="entry name" value="REC"/>
    <property type="match status" value="1"/>
</dbReference>
<keyword evidence="5 9" id="KW-0238">DNA-binding</keyword>
<dbReference type="Gene3D" id="3.40.50.2300">
    <property type="match status" value="1"/>
</dbReference>
<reference evidence="12" key="1">
    <citation type="submission" date="2022-11" db="EMBL/GenBank/DDBJ databases">
        <title>Draft genome sequence of Sellimonas catena strain 12EGH17.</title>
        <authorList>
            <person name="Atsushi H."/>
            <person name="Moriya O."/>
            <person name="Mitsuo S."/>
        </authorList>
    </citation>
    <scope>NUCLEOTIDE SEQUENCE</scope>
    <source>
        <strain evidence="12">12EGH17</strain>
    </source>
</reference>
<evidence type="ECO:0000313" key="12">
    <source>
        <dbReference type="EMBL" id="GLG03247.1"/>
    </source>
</evidence>
<feature type="domain" description="OmpR/PhoB-type" evidence="11">
    <location>
        <begin position="128"/>
        <end position="224"/>
    </location>
</feature>